<feature type="compositionally biased region" description="Basic and acidic residues" evidence="1">
    <location>
        <begin position="1"/>
        <end position="10"/>
    </location>
</feature>
<accession>A0A1V6PKM2</accession>
<name>A0A1V6PKM2_PENDC</name>
<evidence type="ECO:0000256" key="1">
    <source>
        <dbReference type="SAM" id="MobiDB-lite"/>
    </source>
</evidence>
<comment type="caution">
    <text evidence="2">The sequence shown here is derived from an EMBL/GenBank/DDBJ whole genome shotgun (WGS) entry which is preliminary data.</text>
</comment>
<dbReference type="AlphaFoldDB" id="A0A1V6PKM2"/>
<organism evidence="2 3">
    <name type="scientific">Penicillium decumbens</name>
    <dbReference type="NCBI Taxonomy" id="69771"/>
    <lineage>
        <taxon>Eukaryota</taxon>
        <taxon>Fungi</taxon>
        <taxon>Dikarya</taxon>
        <taxon>Ascomycota</taxon>
        <taxon>Pezizomycotina</taxon>
        <taxon>Eurotiomycetes</taxon>
        <taxon>Eurotiomycetidae</taxon>
        <taxon>Eurotiales</taxon>
        <taxon>Aspergillaceae</taxon>
        <taxon>Penicillium</taxon>
    </lineage>
</organism>
<evidence type="ECO:0008006" key="4">
    <source>
        <dbReference type="Google" id="ProtNLM"/>
    </source>
</evidence>
<evidence type="ECO:0000313" key="3">
    <source>
        <dbReference type="Proteomes" id="UP000191522"/>
    </source>
</evidence>
<proteinExistence type="predicted"/>
<dbReference type="Proteomes" id="UP000191522">
    <property type="component" value="Unassembled WGS sequence"/>
</dbReference>
<feature type="region of interest" description="Disordered" evidence="1">
    <location>
        <begin position="1"/>
        <end position="20"/>
    </location>
</feature>
<protein>
    <recommendedName>
        <fullName evidence="4">Aminoglycoside phosphotransferase domain-containing protein</fullName>
    </recommendedName>
</protein>
<reference evidence="3" key="1">
    <citation type="journal article" date="2017" name="Nat. Microbiol.">
        <title>Global analysis of biosynthetic gene clusters reveals vast potential of secondary metabolite production in Penicillium species.</title>
        <authorList>
            <person name="Nielsen J.C."/>
            <person name="Grijseels S."/>
            <person name="Prigent S."/>
            <person name="Ji B."/>
            <person name="Dainat J."/>
            <person name="Nielsen K.F."/>
            <person name="Frisvad J.C."/>
            <person name="Workman M."/>
            <person name="Nielsen J."/>
        </authorList>
    </citation>
    <scope>NUCLEOTIDE SEQUENCE [LARGE SCALE GENOMIC DNA]</scope>
    <source>
        <strain evidence="3">IBT 11843</strain>
    </source>
</reference>
<sequence length="175" mass="19551">MAESNRKSAVEDPEEEEDRDVTVAEYELLAELSMDIVVEEFQNGPFVIDYNDLTVQNILVDDKFNITGILDFPSTTVPLASLCVFPWLFSDNLADLVTDRDAYRDVFVNQECHYSSSALQSCELRRELMESATNLYKDYYVLGGTQGAHVYGTKLGSKTGGCLTKAPADWIIGKV</sequence>
<keyword evidence="3" id="KW-1185">Reference proteome</keyword>
<dbReference type="STRING" id="69771.A0A1V6PKM2"/>
<dbReference type="OrthoDB" id="10003767at2759"/>
<dbReference type="OMA" id="ECHYSSS"/>
<evidence type="ECO:0000313" key="2">
    <source>
        <dbReference type="EMBL" id="OQD77545.1"/>
    </source>
</evidence>
<dbReference type="EMBL" id="MDYL01000002">
    <property type="protein sequence ID" value="OQD77545.1"/>
    <property type="molecule type" value="Genomic_DNA"/>
</dbReference>
<gene>
    <name evidence="2" type="ORF">PENDEC_c002G04149</name>
</gene>